<feature type="domain" description="TRAPPC10/Trs130 N-terminal" evidence="2">
    <location>
        <begin position="14"/>
        <end position="309"/>
    </location>
</feature>
<gene>
    <name evidence="4" type="ORF">DMC30DRAFT_361712</name>
</gene>
<dbReference type="Proteomes" id="UP000311382">
    <property type="component" value="Unassembled WGS sequence"/>
</dbReference>
<organism evidence="4 5">
    <name type="scientific">Rhodotorula diobovata</name>
    <dbReference type="NCBI Taxonomy" id="5288"/>
    <lineage>
        <taxon>Eukaryota</taxon>
        <taxon>Fungi</taxon>
        <taxon>Dikarya</taxon>
        <taxon>Basidiomycota</taxon>
        <taxon>Pucciniomycotina</taxon>
        <taxon>Microbotryomycetes</taxon>
        <taxon>Sporidiobolales</taxon>
        <taxon>Sporidiobolaceae</taxon>
        <taxon>Rhodotorula</taxon>
    </lineage>
</organism>
<feature type="region of interest" description="Disordered" evidence="1">
    <location>
        <begin position="408"/>
        <end position="441"/>
    </location>
</feature>
<name>A0A5C5FZZ2_9BASI</name>
<feature type="domain" description="DUF7077" evidence="3">
    <location>
        <begin position="746"/>
        <end position="838"/>
    </location>
</feature>
<dbReference type="PANTHER" id="PTHR13251:SF3">
    <property type="entry name" value="TRAFFICKING PROTEIN PARTICLE COMPLEX SUBUNIT 10"/>
    <property type="match status" value="1"/>
</dbReference>
<dbReference type="InterPro" id="IPR056913">
    <property type="entry name" value="TRAPPC10/Trs130_N"/>
</dbReference>
<dbReference type="GO" id="GO:1990071">
    <property type="term" value="C:TRAPPII protein complex"/>
    <property type="evidence" value="ECO:0007669"/>
    <property type="project" value="InterPro"/>
</dbReference>
<evidence type="ECO:0000313" key="5">
    <source>
        <dbReference type="Proteomes" id="UP000311382"/>
    </source>
</evidence>
<evidence type="ECO:0000259" key="3">
    <source>
        <dbReference type="Pfam" id="PF23274"/>
    </source>
</evidence>
<protein>
    <recommendedName>
        <fullName evidence="6">Trafficking protein particle complex subunit 10</fullName>
    </recommendedName>
</protein>
<dbReference type="GO" id="GO:0006891">
    <property type="term" value="P:intra-Golgi vesicle-mediated transport"/>
    <property type="evidence" value="ECO:0007669"/>
    <property type="project" value="TreeGrafter"/>
</dbReference>
<evidence type="ECO:0000313" key="4">
    <source>
        <dbReference type="EMBL" id="TNY22450.1"/>
    </source>
</evidence>
<dbReference type="OrthoDB" id="10256906at2759"/>
<sequence>MAKRVGIAYEALPSNADFEAVRADVERHLPLRNLHWVRKHAHNRTIRTIQTLPLDVRPLPSFHTAHDLLDRPYLHLLFVVCDDTEVYRATLRTQIREWLDTISARHHQEWLVVHVTHNGRGTAKFYQRKGTIVDKIKADFNVGKRDRCIQVVQGASADDPTAWAEFLTKVKEGVVATFDTNVGLYEENVRKADSQRQLEGWQYLPFFRQKEALADSFEAMTLYEDALIQYDELEAAFFQNFKEHGHAPWFRNMGGLGAGDDALPILSTTHKAYRKLIESNTISIFDFRTYLFARQATMLFRLGKVVEVARRGAHFVSSFARKLREHQAALGQNFVESWTYSACLTLVAECEARVEQDVTIMVGDPTTSFVAVKAELLEMAKKQLDKIGMGAGHLPAVHPFSMSFNEAAPLPSSSTRPGTPSAASAARALHSPTRTTPPVTRQDLVDAVGRQDAFDRLYTDLVSRTVQAYQASGRRRCAAKVLAFLAALEHHRQRLPPAQKHYASLPAHYTSQRWTSLDAFLLSRCTELQHALDLPRDRLLSTLALVRAGVTYGGRRWGVEEALLEEGMGGGADGEDVARLNEEAAGRLMRDVYELSGTLTKDFAAVAFPTFEVTLEEGSGARAPDEDGLTAVVLVRNVLPCEVRVDEVRLKLATATGEQVWLTGGACTLQPGSTPVTVFCPTSVTGRVTLELSQTRFSRIIFQYSHRPPSAVNLAPDPRIVPSSASSTPTKQPTLFLPPDHQAVAISTDEPEAVHLDRERDVILVVDPGRNAVTRIALRLALADADRASSTEEAAVVVVRGEKAGDGDAIVLEGLRPFEPVRVRVPLRVVGRQFTVSAEYTTAKRPSTRRTLRCAFAYSIALPLSVNVQDYFREHCLLSKFSLTTDGAHALKIRSARMVAPKEVLVKACRPETDKPVVIAPAQTANFLFKLTCDVPASVKDPLRLVLSYSSIEHRLRTRVRSTALSHLSTPSLLPFQRWIVAALLSDAQSATDLEAYCATESLAHLAFDERKWRRRMELCLVDKAAEAEVLRVMDEIYTVRVAPFEAVPCVGADTPPTRQALHDPPDSEPAGLWRTLEIPLELPALNVLNLVRIDPALSRIEVGQ</sequence>
<dbReference type="InterPro" id="IPR045126">
    <property type="entry name" value="TRAPPC10/Trs130"/>
</dbReference>
<feature type="compositionally biased region" description="Polar residues" evidence="1">
    <location>
        <begin position="411"/>
        <end position="422"/>
    </location>
</feature>
<evidence type="ECO:0008006" key="6">
    <source>
        <dbReference type="Google" id="ProtNLM"/>
    </source>
</evidence>
<dbReference type="InterPro" id="IPR055505">
    <property type="entry name" value="DUF7077"/>
</dbReference>
<dbReference type="EMBL" id="SOZI01000025">
    <property type="protein sequence ID" value="TNY22450.1"/>
    <property type="molecule type" value="Genomic_DNA"/>
</dbReference>
<dbReference type="PANTHER" id="PTHR13251">
    <property type="entry name" value="EPILEPSY HOLOPROSENCEPHALY CANDIDATE 1/TMEM1"/>
    <property type="match status" value="1"/>
</dbReference>
<proteinExistence type="predicted"/>
<accession>A0A5C5FZZ2</accession>
<comment type="caution">
    <text evidence="4">The sequence shown here is derived from an EMBL/GenBank/DDBJ whole genome shotgun (WGS) entry which is preliminary data.</text>
</comment>
<dbReference type="GO" id="GO:0034498">
    <property type="term" value="P:early endosome to Golgi transport"/>
    <property type="evidence" value="ECO:0007669"/>
    <property type="project" value="TreeGrafter"/>
</dbReference>
<dbReference type="GO" id="GO:0005829">
    <property type="term" value="C:cytosol"/>
    <property type="evidence" value="ECO:0007669"/>
    <property type="project" value="GOC"/>
</dbReference>
<dbReference type="Pfam" id="PF23274">
    <property type="entry name" value="DUF7077"/>
    <property type="match status" value="1"/>
</dbReference>
<dbReference type="AlphaFoldDB" id="A0A5C5FZZ2"/>
<evidence type="ECO:0000259" key="2">
    <source>
        <dbReference type="Pfam" id="PF23036"/>
    </source>
</evidence>
<reference evidence="4 5" key="1">
    <citation type="submission" date="2019-03" db="EMBL/GenBank/DDBJ databases">
        <title>Rhodosporidium diobovatum UCD-FST 08-225 genome sequencing, assembly, and annotation.</title>
        <authorList>
            <person name="Fakankun I.U."/>
            <person name="Fristensky B."/>
            <person name="Levin D.B."/>
        </authorList>
    </citation>
    <scope>NUCLEOTIDE SEQUENCE [LARGE SCALE GENOMIC DNA]</scope>
    <source>
        <strain evidence="4 5">UCD-FST 08-225</strain>
    </source>
</reference>
<feature type="non-terminal residue" evidence="4">
    <location>
        <position position="1105"/>
    </location>
</feature>
<dbReference type="Pfam" id="PF23036">
    <property type="entry name" value="TRAPPC10_1st"/>
    <property type="match status" value="1"/>
</dbReference>
<keyword evidence="5" id="KW-1185">Reference proteome</keyword>
<evidence type="ECO:0000256" key="1">
    <source>
        <dbReference type="SAM" id="MobiDB-lite"/>
    </source>
</evidence>
<dbReference type="STRING" id="5288.A0A5C5FZZ2"/>